<evidence type="ECO:0000313" key="3">
    <source>
        <dbReference type="Proteomes" id="UP001200313"/>
    </source>
</evidence>
<name>A0ABS9MCZ7_9FIRM</name>
<evidence type="ECO:0000313" key="2">
    <source>
        <dbReference type="EMBL" id="MCG4528677.1"/>
    </source>
</evidence>
<reference evidence="2 3" key="1">
    <citation type="submission" date="2022-01" db="EMBL/GenBank/DDBJ databases">
        <title>Collection of gut derived symbiotic bacterial strains cultured from healthy donors.</title>
        <authorList>
            <person name="Lin H."/>
            <person name="Kohout C."/>
            <person name="Waligurski E."/>
            <person name="Pamer E.G."/>
        </authorList>
    </citation>
    <scope>NUCLEOTIDE SEQUENCE [LARGE SCALE GENOMIC DNA]</scope>
    <source>
        <strain evidence="2 3">DFI.3.7</strain>
    </source>
</reference>
<evidence type="ECO:0000256" key="1">
    <source>
        <dbReference type="SAM" id="MobiDB-lite"/>
    </source>
</evidence>
<comment type="caution">
    <text evidence="2">The sequence shown here is derived from an EMBL/GenBank/DDBJ whole genome shotgun (WGS) entry which is preliminary data.</text>
</comment>
<dbReference type="EMBL" id="JAKNJB010000040">
    <property type="protein sequence ID" value="MCG4528677.1"/>
    <property type="molecule type" value="Genomic_DNA"/>
</dbReference>
<dbReference type="Proteomes" id="UP001200313">
    <property type="component" value="Unassembled WGS sequence"/>
</dbReference>
<sequence>MIVIVCLDDKGGMMFNHRRQSRDKSLCVQILRLTKHSILHMSHYSARATPRNDMKKPHHLPISA</sequence>
<proteinExistence type="predicted"/>
<accession>A0ABS9MCZ7</accession>
<protein>
    <submittedName>
        <fullName evidence="2">Uncharacterized protein</fullName>
    </submittedName>
</protein>
<keyword evidence="3" id="KW-1185">Reference proteome</keyword>
<organism evidence="2 3">
    <name type="scientific">Intestinimonas massiliensis</name>
    <name type="common">ex Afouda et al. 2020</name>
    <dbReference type="NCBI Taxonomy" id="1673721"/>
    <lineage>
        <taxon>Bacteria</taxon>
        <taxon>Bacillati</taxon>
        <taxon>Bacillota</taxon>
        <taxon>Clostridia</taxon>
        <taxon>Eubacteriales</taxon>
        <taxon>Intestinimonas</taxon>
    </lineage>
</organism>
<gene>
    <name evidence="2" type="ORF">L0P79_16660</name>
</gene>
<feature type="non-terminal residue" evidence="2">
    <location>
        <position position="64"/>
    </location>
</feature>
<feature type="region of interest" description="Disordered" evidence="1">
    <location>
        <begin position="44"/>
        <end position="64"/>
    </location>
</feature>